<proteinExistence type="predicted"/>
<gene>
    <name evidence="5" type="ORF">NIES593_19250</name>
</gene>
<dbReference type="InterPro" id="IPR009057">
    <property type="entry name" value="Homeodomain-like_sf"/>
</dbReference>
<feature type="domain" description="HTH araC/xylS-type" evidence="4">
    <location>
        <begin position="200"/>
        <end position="298"/>
    </location>
</feature>
<dbReference type="PANTHER" id="PTHR46796">
    <property type="entry name" value="HTH-TYPE TRANSCRIPTIONAL ACTIVATOR RHAS-RELATED"/>
    <property type="match status" value="1"/>
</dbReference>
<dbReference type="GO" id="GO:0003700">
    <property type="term" value="F:DNA-binding transcription factor activity"/>
    <property type="evidence" value="ECO:0007669"/>
    <property type="project" value="InterPro"/>
</dbReference>
<protein>
    <recommendedName>
        <fullName evidence="4">HTH araC/xylS-type domain-containing protein</fullName>
    </recommendedName>
</protein>
<dbReference type="STRING" id="1921803.NIES593_19250"/>
<keyword evidence="1" id="KW-0805">Transcription regulation</keyword>
<evidence type="ECO:0000256" key="2">
    <source>
        <dbReference type="ARBA" id="ARBA00023125"/>
    </source>
</evidence>
<keyword evidence="6" id="KW-1185">Reference proteome</keyword>
<sequence length="299" mass="34342">MSQKSLVVKDLQSSRSFARPTASRLKLQATWQDVLQVAHFLLPPMEKLELIPATHNVTLHLGDAIKVDWWREGKRNSGQLVPGDICIDPSGVASQACWYQSTEILVLELDRVFVERTLNRSIETECITFIDKFGVQDPLIQQIALSLKHEIETQHSGSKLYGETAAAMLAAHLFRHYSHRDVEKDCLGKNRDRMPESRLRRVLEYVRSHLDREIRLEDLASVAQMSAYHFCRLFKRSIGESPHQFLMRQRLEAARRLLRETDLSVAEVALEIGYQSPSHFATLFKRHTGVTPKQYRTAL</sequence>
<dbReference type="AlphaFoldDB" id="A0A1U7H9Z3"/>
<comment type="caution">
    <text evidence="5">The sequence shown here is derived from an EMBL/GenBank/DDBJ whole genome shotgun (WGS) entry which is preliminary data.</text>
</comment>
<dbReference type="EMBL" id="MRCB01000031">
    <property type="protein sequence ID" value="OKH20361.1"/>
    <property type="molecule type" value="Genomic_DNA"/>
</dbReference>
<dbReference type="OrthoDB" id="516574at2"/>
<dbReference type="RefSeq" id="WP_073601125.1">
    <property type="nucleotide sequence ID" value="NZ_MRCB01000031.1"/>
</dbReference>
<dbReference type="SUPFAM" id="SSF46689">
    <property type="entry name" value="Homeodomain-like"/>
    <property type="match status" value="2"/>
</dbReference>
<dbReference type="InterPro" id="IPR020449">
    <property type="entry name" value="Tscrpt_reg_AraC-type_HTH"/>
</dbReference>
<evidence type="ECO:0000259" key="4">
    <source>
        <dbReference type="PROSITE" id="PS01124"/>
    </source>
</evidence>
<evidence type="ECO:0000313" key="5">
    <source>
        <dbReference type="EMBL" id="OKH20361.1"/>
    </source>
</evidence>
<name>A0A1U7H9Z3_9CYAN</name>
<keyword evidence="2" id="KW-0238">DNA-binding</keyword>
<evidence type="ECO:0000313" key="6">
    <source>
        <dbReference type="Proteomes" id="UP000186868"/>
    </source>
</evidence>
<evidence type="ECO:0000256" key="3">
    <source>
        <dbReference type="ARBA" id="ARBA00023163"/>
    </source>
</evidence>
<dbReference type="GO" id="GO:0043565">
    <property type="term" value="F:sequence-specific DNA binding"/>
    <property type="evidence" value="ECO:0007669"/>
    <property type="project" value="InterPro"/>
</dbReference>
<dbReference type="InterPro" id="IPR018062">
    <property type="entry name" value="HTH_AraC-typ_CS"/>
</dbReference>
<dbReference type="SMART" id="SM00342">
    <property type="entry name" value="HTH_ARAC"/>
    <property type="match status" value="1"/>
</dbReference>
<keyword evidence="3" id="KW-0804">Transcription</keyword>
<dbReference type="PROSITE" id="PS00041">
    <property type="entry name" value="HTH_ARAC_FAMILY_1"/>
    <property type="match status" value="1"/>
</dbReference>
<reference evidence="5 6" key="1">
    <citation type="submission" date="2016-11" db="EMBL/GenBank/DDBJ databases">
        <title>Draft Genome Sequences of Nine Cyanobacterial Strains from Diverse Habitats.</title>
        <authorList>
            <person name="Zhu T."/>
            <person name="Hou S."/>
            <person name="Lu X."/>
            <person name="Hess W.R."/>
        </authorList>
    </citation>
    <scope>NUCLEOTIDE SEQUENCE [LARGE SCALE GENOMIC DNA]</scope>
    <source>
        <strain evidence="5 6">NIES-593</strain>
    </source>
</reference>
<accession>A0A1U7H9Z3</accession>
<organism evidence="5 6">
    <name type="scientific">Hydrococcus rivularis NIES-593</name>
    <dbReference type="NCBI Taxonomy" id="1921803"/>
    <lineage>
        <taxon>Bacteria</taxon>
        <taxon>Bacillati</taxon>
        <taxon>Cyanobacteriota</taxon>
        <taxon>Cyanophyceae</taxon>
        <taxon>Pleurocapsales</taxon>
        <taxon>Hydrococcaceae</taxon>
        <taxon>Hydrococcus</taxon>
    </lineage>
</organism>
<dbReference type="PRINTS" id="PR00032">
    <property type="entry name" value="HTHARAC"/>
</dbReference>
<dbReference type="Gene3D" id="1.10.10.60">
    <property type="entry name" value="Homeodomain-like"/>
    <property type="match status" value="2"/>
</dbReference>
<evidence type="ECO:0000256" key="1">
    <source>
        <dbReference type="ARBA" id="ARBA00023015"/>
    </source>
</evidence>
<dbReference type="InterPro" id="IPR018060">
    <property type="entry name" value="HTH_AraC"/>
</dbReference>
<dbReference type="InterPro" id="IPR050204">
    <property type="entry name" value="AraC_XylS_family_regulators"/>
</dbReference>
<dbReference type="PROSITE" id="PS01124">
    <property type="entry name" value="HTH_ARAC_FAMILY_2"/>
    <property type="match status" value="1"/>
</dbReference>
<dbReference type="Pfam" id="PF12833">
    <property type="entry name" value="HTH_18"/>
    <property type="match status" value="1"/>
</dbReference>
<dbReference type="Proteomes" id="UP000186868">
    <property type="component" value="Unassembled WGS sequence"/>
</dbReference>
<dbReference type="PANTHER" id="PTHR46796:SF6">
    <property type="entry name" value="ARAC SUBFAMILY"/>
    <property type="match status" value="1"/>
</dbReference>